<evidence type="ECO:0000256" key="1">
    <source>
        <dbReference type="ARBA" id="ARBA00000439"/>
    </source>
</evidence>
<comment type="catalytic activity">
    <reaction evidence="1 10">
        <text>Transfers a segment of a (1-&gt;4)-alpha-D-glucan to a new position in an acceptor, which may be glucose or a (1-&gt;4)-alpha-D-glucan.</text>
        <dbReference type="EC" id="2.4.1.25"/>
    </reaction>
</comment>
<dbReference type="SUPFAM" id="SSF51445">
    <property type="entry name" value="(Trans)glycosidases"/>
    <property type="match status" value="2"/>
</dbReference>
<evidence type="ECO:0000256" key="8">
    <source>
        <dbReference type="ARBA" id="ARBA00031423"/>
    </source>
</evidence>
<dbReference type="EMBL" id="QWDC01000001">
    <property type="protein sequence ID" value="RFZ94106.1"/>
    <property type="molecule type" value="Genomic_DNA"/>
</dbReference>
<evidence type="ECO:0000259" key="11">
    <source>
        <dbReference type="SMART" id="SM00642"/>
    </source>
</evidence>
<dbReference type="NCBIfam" id="TIGR00217">
    <property type="entry name" value="malQ"/>
    <property type="match status" value="1"/>
</dbReference>
<dbReference type="OrthoDB" id="9811841at2"/>
<dbReference type="Gene3D" id="1.10.10.470">
    <property type="entry name" value="Maltooligosyl trehalose synthase, domain 4"/>
    <property type="match status" value="1"/>
</dbReference>
<dbReference type="Gene3D" id="3.20.20.80">
    <property type="entry name" value="Glycosidases"/>
    <property type="match status" value="2"/>
</dbReference>
<dbReference type="GO" id="GO:0005975">
    <property type="term" value="P:carbohydrate metabolic process"/>
    <property type="evidence" value="ECO:0007669"/>
    <property type="project" value="InterPro"/>
</dbReference>
<dbReference type="Gene3D" id="1.10.150.200">
    <property type="entry name" value="Maltooligosyl trehalose synthase, domain 3"/>
    <property type="match status" value="1"/>
</dbReference>
<dbReference type="InterPro" id="IPR017853">
    <property type="entry name" value="GH"/>
</dbReference>
<comment type="caution">
    <text evidence="12">The sequence shown here is derived from an EMBL/GenBank/DDBJ whole genome shotgun (WGS) entry which is preliminary data.</text>
</comment>
<evidence type="ECO:0000256" key="2">
    <source>
        <dbReference type="ARBA" id="ARBA00005684"/>
    </source>
</evidence>
<dbReference type="SMART" id="SM00642">
    <property type="entry name" value="Aamy"/>
    <property type="match status" value="1"/>
</dbReference>
<dbReference type="NCBIfam" id="TIGR02401">
    <property type="entry name" value="trehalose_TreY"/>
    <property type="match status" value="1"/>
</dbReference>
<evidence type="ECO:0000256" key="6">
    <source>
        <dbReference type="ARBA" id="ARBA00022679"/>
    </source>
</evidence>
<gene>
    <name evidence="12" type="primary">treY</name>
    <name evidence="12" type="ORF">D0C36_00675</name>
</gene>
<dbReference type="Pfam" id="PF00128">
    <property type="entry name" value="Alpha-amylase"/>
    <property type="match status" value="1"/>
</dbReference>
<dbReference type="PANTHER" id="PTHR32438:SF5">
    <property type="entry name" value="4-ALPHA-GLUCANOTRANSFERASE DPE1, CHLOROPLASTIC_AMYLOPLASTIC"/>
    <property type="match status" value="1"/>
</dbReference>
<dbReference type="GO" id="GO:0004134">
    <property type="term" value="F:4-alpha-glucanotransferase activity"/>
    <property type="evidence" value="ECO:0007669"/>
    <property type="project" value="UniProtKB-EC"/>
</dbReference>
<dbReference type="Gene3D" id="3.30.1590.10">
    <property type="entry name" value="Maltooligosyl trehalose synthase, domain 2"/>
    <property type="match status" value="1"/>
</dbReference>
<protein>
    <recommendedName>
        <fullName evidence="4 10">4-alpha-glucanotransferase</fullName>
        <ecNumber evidence="3 10">2.4.1.25</ecNumber>
    </recommendedName>
    <alternativeName>
        <fullName evidence="8 10">Amylomaltase</fullName>
    </alternativeName>
    <alternativeName>
        <fullName evidence="9 10">Disproportionating enzyme</fullName>
    </alternativeName>
</protein>
<keyword evidence="7 10" id="KW-0119">Carbohydrate metabolism</keyword>
<dbReference type="PANTHER" id="PTHR32438">
    <property type="entry name" value="4-ALPHA-GLUCANOTRANSFERASE DPE1, CHLOROPLASTIC/AMYLOPLASTIC"/>
    <property type="match status" value="1"/>
</dbReference>
<dbReference type="InterPro" id="IPR012767">
    <property type="entry name" value="Trehalose_TreY"/>
</dbReference>
<evidence type="ECO:0000256" key="4">
    <source>
        <dbReference type="ARBA" id="ARBA00020295"/>
    </source>
</evidence>
<evidence type="ECO:0000256" key="5">
    <source>
        <dbReference type="ARBA" id="ARBA00022676"/>
    </source>
</evidence>
<dbReference type="InterPro" id="IPR006047">
    <property type="entry name" value="GH13_cat_dom"/>
</dbReference>
<name>A0A372NVF7_9SPHI</name>
<keyword evidence="6 10" id="KW-0808">Transferase</keyword>
<feature type="domain" description="Glycosyl hydrolase family 13 catalytic" evidence="11">
    <location>
        <begin position="6"/>
        <end position="708"/>
    </location>
</feature>
<proteinExistence type="inferred from homology"/>
<evidence type="ECO:0000256" key="3">
    <source>
        <dbReference type="ARBA" id="ARBA00012560"/>
    </source>
</evidence>
<dbReference type="EC" id="2.4.1.25" evidence="3 10"/>
<comment type="similarity">
    <text evidence="2 10">Belongs to the disproportionating enzyme family.</text>
</comment>
<evidence type="ECO:0000256" key="9">
    <source>
        <dbReference type="ARBA" id="ARBA00031501"/>
    </source>
</evidence>
<evidence type="ECO:0000256" key="10">
    <source>
        <dbReference type="RuleBase" id="RU361207"/>
    </source>
</evidence>
<dbReference type="Proteomes" id="UP000264217">
    <property type="component" value="Unassembled WGS sequence"/>
</dbReference>
<dbReference type="Pfam" id="PF02446">
    <property type="entry name" value="Glyco_hydro_77"/>
    <property type="match status" value="1"/>
</dbReference>
<reference evidence="12 13" key="1">
    <citation type="submission" date="2018-08" db="EMBL/GenBank/DDBJ databases">
        <title>Mucilaginibacter sp. MYSH2.</title>
        <authorList>
            <person name="Seo T."/>
        </authorList>
    </citation>
    <scope>NUCLEOTIDE SEQUENCE [LARGE SCALE GENOMIC DNA]</scope>
    <source>
        <strain evidence="12 13">MYSH2</strain>
    </source>
</reference>
<dbReference type="CDD" id="cd11336">
    <property type="entry name" value="AmyAc_MTSase"/>
    <property type="match status" value="1"/>
</dbReference>
<evidence type="ECO:0000313" key="13">
    <source>
        <dbReference type="Proteomes" id="UP000264217"/>
    </source>
</evidence>
<dbReference type="InterPro" id="IPR013797">
    <property type="entry name" value="Maltooligo_trehalose_synth_4"/>
</dbReference>
<evidence type="ECO:0000313" key="12">
    <source>
        <dbReference type="EMBL" id="RFZ94106.1"/>
    </source>
</evidence>
<dbReference type="NCBIfam" id="NF011080">
    <property type="entry name" value="PRK14508.1-3"/>
    <property type="match status" value="1"/>
</dbReference>
<keyword evidence="13" id="KW-1185">Reference proteome</keyword>
<keyword evidence="5 10" id="KW-0328">Glycosyltransferase</keyword>
<accession>A0A372NVF7</accession>
<sequence>MFNPVSTYRIQFHKDFTFKHLEGIIPYLTELGIKTLYASPIFSAVPGSNHGYDGTDPLSINPEIGTLKELKTISKKLKAAGINWLQDIVPNHMAFHHNNKWLMDVLKNGPASPYKDYFDQSLADGAFFKGPIMVPFLGDDLQVVIDNGDLQIVHENNEFFFAYADQRWPLNASSTESINLNNLSKLNKNKAQLSKIAGQQYYRLCNWKETDNTINFRRFFTVNGLICLNIQRQRVFDDFHQLIDQLVKEGIFQGLRIDHIDGLYDPEQYLQRLRKLVGEKTYIVVEKILEHGEELPEWPIEGTSGYDFLAQVNNLFTNKKAEKAFTKFYGKIAKSNKPVAEQILNKKRLILTSNMNGELDNLANYYFELGLGDAKDGDTIKQAIADLLIQLPVYRFYGNKWPLNDDERQALNAILKSNSILFSSGNSTNVLLFYQRCMQFSGPLMAKGVEDTLMYTYNRFIGHNEVGDAPDAFGTSVDDFHKLMQARQQQWPLALNGTSTHDTKRGEDVRARLNVLSYLSDEWFEKVTEWRKLNAKLKQDDLPDTNDEYFIYQTLIGTYAGEEEDINNYRDRVSAYLEKVLREAKVHSNWAQPNDDYEKAAKEFALGLLDKQKPFWESFIGFFNKIADYGTVNSLSQLTLKLTCPGIPDIYQGCEMLDLSMVDPDNRRPVDYELRKQVLTDVTDTPADWTKTDGSFKLQLLSKLLKFRASTDIFSKGEYLSLQVKGKHADKVIAFARVYNGEWAVTIAPLSLTGVAKNGLEKYTSEDWADTEVILPAEAPASAADIITGKQYIINKKLKLKNLLADVPFIVLHLKPSDNKRSAGVLLHITSLPSAFGSGDFGKEAFAFADTLKAANQRYWQILPLNTVSEVDAFSPYSGTSSQAGNLLLISLELLKTEGLLKAGDLKKHHTKTSSNVDFKAAQKSRYQLLSLAWKRFRTSGQDNKAFNDFCKNEDWWLQDYALYTLLKQQNNGTPWNKWPDEYKLRNKKALKELALQHATEIEEIKWYQFIFTSQWQNLKSYSNKLGIKIFGDLPFYISYDSADVWANPGLFDLGADLEMNTVCGVPPDYFNAEGQRWGMPTFNWQKLKETRYDWWIKRIGKNLQWYDVLRLDHFRAFSAYWTVPATETTAVNGKWLPGPGGDLFEELKKHFPTMPFIAEDLGEIDAPVYELKDKYHLPGMKVLQFAFGDDIAGSPHISHQHEKNFVVYTGTHDNNTTLGWYRQDADNILLSNIKKYTGIKAKEKNIAEMLIRETLSSVCDTAIIPLQDWLGLDENARMNTPASDGENWTWQLTEEQLSALPLKRMRKLTRLFGRV</sequence>
<organism evidence="12 13">
    <name type="scientific">Mucilaginibacter conchicola</name>
    <dbReference type="NCBI Taxonomy" id="2303333"/>
    <lineage>
        <taxon>Bacteria</taxon>
        <taxon>Pseudomonadati</taxon>
        <taxon>Bacteroidota</taxon>
        <taxon>Sphingobacteriia</taxon>
        <taxon>Sphingobacteriales</taxon>
        <taxon>Sphingobacteriaceae</taxon>
        <taxon>Mucilaginibacter</taxon>
    </lineage>
</organism>
<evidence type="ECO:0000256" key="7">
    <source>
        <dbReference type="ARBA" id="ARBA00023277"/>
    </source>
</evidence>
<dbReference type="InterPro" id="IPR003385">
    <property type="entry name" value="Glyco_hydro_77"/>
</dbReference>
<dbReference type="RefSeq" id="WP_117389672.1">
    <property type="nucleotide sequence ID" value="NZ_QWDC01000001.1"/>
</dbReference>